<dbReference type="InterPro" id="IPR044742">
    <property type="entry name" value="DEAD/DEAH_RhlB"/>
</dbReference>
<keyword evidence="13" id="KW-1185">Reference proteome</keyword>
<evidence type="ECO:0000256" key="2">
    <source>
        <dbReference type="ARBA" id="ARBA00022801"/>
    </source>
</evidence>
<evidence type="ECO:0000256" key="6">
    <source>
        <dbReference type="PROSITE-ProRule" id="PRU00552"/>
    </source>
</evidence>
<dbReference type="CDD" id="cd18787">
    <property type="entry name" value="SF2_C_DEAD"/>
    <property type="match status" value="1"/>
</dbReference>
<feature type="compositionally biased region" description="Low complexity" evidence="8">
    <location>
        <begin position="463"/>
        <end position="473"/>
    </location>
</feature>
<dbReference type="PROSITE" id="PS51192">
    <property type="entry name" value="HELICASE_ATP_BIND_1"/>
    <property type="match status" value="1"/>
</dbReference>
<feature type="domain" description="Helicase C-terminal" evidence="10">
    <location>
        <begin position="232"/>
        <end position="376"/>
    </location>
</feature>
<evidence type="ECO:0000259" key="9">
    <source>
        <dbReference type="PROSITE" id="PS51192"/>
    </source>
</evidence>
<dbReference type="SMART" id="SM00490">
    <property type="entry name" value="HELICc"/>
    <property type="match status" value="1"/>
</dbReference>
<keyword evidence="1 7" id="KW-0547">Nucleotide-binding</keyword>
<feature type="compositionally biased region" description="Basic residues" evidence="8">
    <location>
        <begin position="391"/>
        <end position="401"/>
    </location>
</feature>
<evidence type="ECO:0000256" key="5">
    <source>
        <dbReference type="ARBA" id="ARBA00038437"/>
    </source>
</evidence>
<dbReference type="Gene3D" id="3.40.50.300">
    <property type="entry name" value="P-loop containing nucleotide triphosphate hydrolases"/>
    <property type="match status" value="2"/>
</dbReference>
<evidence type="ECO:0000313" key="12">
    <source>
        <dbReference type="EMBL" id="USG59661.1"/>
    </source>
</evidence>
<gene>
    <name evidence="12" type="ORF">NBZ79_10755</name>
</gene>
<accession>A0ABY4VXK8</accession>
<dbReference type="PANTHER" id="PTHR47959">
    <property type="entry name" value="ATP-DEPENDENT RNA HELICASE RHLE-RELATED"/>
    <property type="match status" value="1"/>
</dbReference>
<dbReference type="InterPro" id="IPR027417">
    <property type="entry name" value="P-loop_NTPase"/>
</dbReference>
<feature type="domain" description="Helicase ATP-binding" evidence="9">
    <location>
        <begin position="32"/>
        <end position="205"/>
    </location>
</feature>
<evidence type="ECO:0000259" key="11">
    <source>
        <dbReference type="PROSITE" id="PS51195"/>
    </source>
</evidence>
<dbReference type="PROSITE" id="PS00039">
    <property type="entry name" value="DEAD_ATP_HELICASE"/>
    <property type="match status" value="1"/>
</dbReference>
<evidence type="ECO:0000313" key="13">
    <source>
        <dbReference type="Proteomes" id="UP001056291"/>
    </source>
</evidence>
<evidence type="ECO:0000256" key="7">
    <source>
        <dbReference type="RuleBase" id="RU000492"/>
    </source>
</evidence>
<dbReference type="SMART" id="SM00487">
    <property type="entry name" value="DEXDc"/>
    <property type="match status" value="1"/>
</dbReference>
<comment type="similarity">
    <text evidence="5 7">Belongs to the DEAD box helicase family.</text>
</comment>
<dbReference type="Pfam" id="PF00271">
    <property type="entry name" value="Helicase_C"/>
    <property type="match status" value="1"/>
</dbReference>
<dbReference type="PROSITE" id="PS51195">
    <property type="entry name" value="Q_MOTIF"/>
    <property type="match status" value="1"/>
</dbReference>
<keyword evidence="2 7" id="KW-0378">Hydrolase</keyword>
<dbReference type="PROSITE" id="PS51194">
    <property type="entry name" value="HELICASE_CTER"/>
    <property type="match status" value="1"/>
</dbReference>
<dbReference type="InterPro" id="IPR000629">
    <property type="entry name" value="RNA-helicase_DEAD-box_CS"/>
</dbReference>
<feature type="compositionally biased region" description="Polar residues" evidence="8">
    <location>
        <begin position="402"/>
        <end position="421"/>
    </location>
</feature>
<evidence type="ECO:0000259" key="10">
    <source>
        <dbReference type="PROSITE" id="PS51194"/>
    </source>
</evidence>
<dbReference type="PANTHER" id="PTHR47959:SF13">
    <property type="entry name" value="ATP-DEPENDENT RNA HELICASE RHLE"/>
    <property type="match status" value="1"/>
</dbReference>
<evidence type="ECO:0000256" key="4">
    <source>
        <dbReference type="ARBA" id="ARBA00022840"/>
    </source>
</evidence>
<dbReference type="InterPro" id="IPR050079">
    <property type="entry name" value="DEAD_box_RNA_helicase"/>
</dbReference>
<keyword evidence="3 7" id="KW-0347">Helicase</keyword>
<dbReference type="GO" id="GO:0004386">
    <property type="term" value="F:helicase activity"/>
    <property type="evidence" value="ECO:0007669"/>
    <property type="project" value="UniProtKB-KW"/>
</dbReference>
<feature type="domain" description="DEAD-box RNA helicase Q" evidence="11">
    <location>
        <begin position="1"/>
        <end position="29"/>
    </location>
</feature>
<dbReference type="InterPro" id="IPR014001">
    <property type="entry name" value="Helicase_ATP-bd"/>
</dbReference>
<dbReference type="RefSeq" id="WP_251932427.1">
    <property type="nucleotide sequence ID" value="NZ_CP098747.1"/>
</dbReference>
<evidence type="ECO:0000256" key="3">
    <source>
        <dbReference type="ARBA" id="ARBA00022806"/>
    </source>
</evidence>
<feature type="short sequence motif" description="Q motif" evidence="6">
    <location>
        <begin position="1"/>
        <end position="29"/>
    </location>
</feature>
<feature type="compositionally biased region" description="Basic residues" evidence="8">
    <location>
        <begin position="443"/>
        <end position="455"/>
    </location>
</feature>
<name>A0ABY4VXK8_9PROT</name>
<reference evidence="12" key="1">
    <citation type="submission" date="2022-06" db="EMBL/GenBank/DDBJ databases">
        <title>Sneathiella actinostolidae sp. nov., isolated from a sea anemonein the Western Pacific Ocean.</title>
        <authorList>
            <person name="Wei M.J."/>
        </authorList>
    </citation>
    <scope>NUCLEOTIDE SEQUENCE</scope>
    <source>
        <strain evidence="12">PHK-P5</strain>
    </source>
</reference>
<dbReference type="InterPro" id="IPR001650">
    <property type="entry name" value="Helicase_C-like"/>
</dbReference>
<protein>
    <submittedName>
        <fullName evidence="12">DEAD/DEAH box helicase</fullName>
    </submittedName>
</protein>
<dbReference type="InterPro" id="IPR011545">
    <property type="entry name" value="DEAD/DEAH_box_helicase_dom"/>
</dbReference>
<organism evidence="12 13">
    <name type="scientific">Sneathiella marina</name>
    <dbReference type="NCBI Taxonomy" id="2950108"/>
    <lineage>
        <taxon>Bacteria</taxon>
        <taxon>Pseudomonadati</taxon>
        <taxon>Pseudomonadota</taxon>
        <taxon>Alphaproteobacteria</taxon>
        <taxon>Sneathiellales</taxon>
        <taxon>Sneathiellaceae</taxon>
        <taxon>Sneathiella</taxon>
    </lineage>
</organism>
<dbReference type="EMBL" id="CP098747">
    <property type="protein sequence ID" value="USG59661.1"/>
    <property type="molecule type" value="Genomic_DNA"/>
</dbReference>
<dbReference type="InterPro" id="IPR014014">
    <property type="entry name" value="RNA_helicase_DEAD_Q_motif"/>
</dbReference>
<dbReference type="Pfam" id="PF00270">
    <property type="entry name" value="DEAD"/>
    <property type="match status" value="1"/>
</dbReference>
<proteinExistence type="inferred from homology"/>
<dbReference type="Proteomes" id="UP001056291">
    <property type="component" value="Chromosome"/>
</dbReference>
<feature type="region of interest" description="Disordered" evidence="8">
    <location>
        <begin position="381"/>
        <end position="486"/>
    </location>
</feature>
<dbReference type="SUPFAM" id="SSF52540">
    <property type="entry name" value="P-loop containing nucleoside triphosphate hydrolases"/>
    <property type="match status" value="1"/>
</dbReference>
<evidence type="ECO:0000256" key="1">
    <source>
        <dbReference type="ARBA" id="ARBA00022741"/>
    </source>
</evidence>
<evidence type="ECO:0000256" key="8">
    <source>
        <dbReference type="SAM" id="MobiDB-lite"/>
    </source>
</evidence>
<dbReference type="CDD" id="cd00268">
    <property type="entry name" value="DEADc"/>
    <property type="match status" value="1"/>
</dbReference>
<keyword evidence="4 7" id="KW-0067">ATP-binding</keyword>
<sequence>MNFADLGLSPEVLKAVGDSGYDTPTPIQEKAIPYVLMGRDVLGTAQTGTGKTASFTLPMIDILASGQAKSRMPRSLILEPTRELAAQVADNFENYGKYSNLSMALLIGGVSFADQEAKLDKGVDVLIATPGRLLDHFERGKVLLNGVKTLVIDEADRMMDMGFIPDVERIVSLMPPLRQTLFFSATMSKDMRKLADKFLMNPKEVEVSAPTDTAKTVTQGLVTVQRSEKRPAIRKLLKNEDVKNAFIFCNRKKDVDILFGSLEKHGFSAGAMHGDMSQSHRMETLAKFKSGEISLLVCSDVAARGIDVSSVSHVFNFDVPSHAEDYIHRIGRTGRAGQEGHAYTIATKSDGKYLEAINKLVGKEIPPLALDGMDDIAAEASEISTREKRQSKTPARSRSRTPGKSSKGATATETANSVSENKTAEKTEATPTGSAQKEVAAAKPRKSQNKSRRSRYSNDDDGVPVLGLGDNVPAFFNIPFRKSASE</sequence>